<evidence type="ECO:0000256" key="1">
    <source>
        <dbReference type="ARBA" id="ARBA00006133"/>
    </source>
</evidence>
<dbReference type="Pfam" id="PF10193">
    <property type="entry name" value="Telomere_reg-2"/>
    <property type="match status" value="1"/>
</dbReference>
<keyword evidence="5" id="KW-1185">Reference proteome</keyword>
<sequence>MDTARIIETLGNQPSEHDLKSIIKQIVPAVYTPGPDTQRILTTLLTDTLPELGPAGIPPAIVDLFAALPGISALLFNIRNLIQYFETKGNYDSASGGTSDRGSGDNELIRHYKTTYTAASEVKLSIRSQLEFLLTLLSRVLRQTPLGTIYVRTGANRVQQNELSAIFAGSSLFSLVAQCRFVLNQHATLGSPTSEETSRNEPDWYWLSEKIDYGKYLAQSMLRKDFARPDLVFYKSLRLFDSTTDFLEWFFETPTSLKRLLKEIYPKIRPIEQKTVLTHYIIPFVEMQLLLTSGIQVNPAKVALLLNLFIPSGTQAKPMLSQLVTLAEAGTASQILQQIIVILVSLYPAASLELFKELLNRWSMPLNIRHFSVMQQRAQTQLLILWIPYLAQSDIQSISLSAEYLNAISNHLSAVSEQSRYFGMALAEYFSREANNGVKPINFGVDKVPEMAYFKDLIDSVNKNVVKISSVNVDLDVTVDEYFKELNKKPSEIPHTDEEEEELVGAEAQAPDSDDEDSDDDHEFQPYAFDEDDMEDSDDDPTIAKRERITTPVYIKDLLAYLNDDSNLDKVEVALRTGSELIQRKAKFGRELKFHAVELATTLAGLRLVSEDDDELENTKSLLNLRLEMLATLVACEPFTVPSHLSALLVTGDYSLMQRMVILSAVTLGAKYLSEGQRTGADKTLASKQLPPALHDKFANARPGSQSRTAALEAFNMKQLEDVTLEAQRELTNTTAERAQDELIGGAKVLKLSSTLRKQREGVNATASTTNLYAKLAAKYFFFPLLNQFIRLTASQGPRITSGAGNYNELFLAHYIKSLALLVHYAYPTSTELEEMSDELVRLVLSQRTHAMAQEGAVQEALYTAVLTVLHANSGERIATRWAREVCMEIRAWLEDTWESVTDPRVRGLAASALYQIAEIGRTWERRLVGEMMALENDGGREIKLM</sequence>
<comment type="similarity">
    <text evidence="1">Belongs to the TEL2 family.</text>
</comment>
<dbReference type="STRING" id="1173061.A0A0J9X756"/>
<dbReference type="Proteomes" id="UP000242525">
    <property type="component" value="Unassembled WGS sequence"/>
</dbReference>
<dbReference type="GO" id="GO:0005829">
    <property type="term" value="C:cytosol"/>
    <property type="evidence" value="ECO:0007669"/>
    <property type="project" value="TreeGrafter"/>
</dbReference>
<feature type="compositionally biased region" description="Acidic residues" evidence="2">
    <location>
        <begin position="512"/>
        <end position="522"/>
    </location>
</feature>
<proteinExistence type="inferred from homology"/>
<dbReference type="InterPro" id="IPR019337">
    <property type="entry name" value="Telomere_length_regulation_dom"/>
</dbReference>
<evidence type="ECO:0000256" key="2">
    <source>
        <dbReference type="SAM" id="MobiDB-lite"/>
    </source>
</evidence>
<dbReference type="InterPro" id="IPR051970">
    <property type="entry name" value="TEL2_Regulation"/>
</dbReference>
<evidence type="ECO:0000259" key="3">
    <source>
        <dbReference type="Pfam" id="PF10193"/>
    </source>
</evidence>
<organism evidence="4 5">
    <name type="scientific">Geotrichum candidum</name>
    <name type="common">Oospora lactis</name>
    <name type="synonym">Dipodascus geotrichum</name>
    <dbReference type="NCBI Taxonomy" id="1173061"/>
    <lineage>
        <taxon>Eukaryota</taxon>
        <taxon>Fungi</taxon>
        <taxon>Dikarya</taxon>
        <taxon>Ascomycota</taxon>
        <taxon>Saccharomycotina</taxon>
        <taxon>Dipodascomycetes</taxon>
        <taxon>Dipodascales</taxon>
        <taxon>Dipodascaceae</taxon>
        <taxon>Geotrichum</taxon>
    </lineage>
</organism>
<dbReference type="OrthoDB" id="10258062at2759"/>
<feature type="compositionally biased region" description="Acidic residues" evidence="2">
    <location>
        <begin position="529"/>
        <end position="541"/>
    </location>
</feature>
<name>A0A0J9X756_GEOCN</name>
<dbReference type="PANTHER" id="PTHR15830">
    <property type="entry name" value="TELOMERE LENGTH REGULATION PROTEIN TEL2 FAMILY MEMBER"/>
    <property type="match status" value="1"/>
</dbReference>
<reference evidence="4" key="1">
    <citation type="submission" date="2014-03" db="EMBL/GenBank/DDBJ databases">
        <authorList>
            <person name="Casaregola S."/>
        </authorList>
    </citation>
    <scope>NUCLEOTIDE SEQUENCE [LARGE SCALE GENOMIC DNA]</scope>
    <source>
        <strain evidence="4">CLIB 918</strain>
    </source>
</reference>
<dbReference type="Gene3D" id="1.25.40.720">
    <property type="entry name" value="Telomere length regulation protein 2, C-terminal domain"/>
    <property type="match status" value="2"/>
</dbReference>
<dbReference type="PANTHER" id="PTHR15830:SF10">
    <property type="entry name" value="TELOMERE LENGTH REGULATION PROTEIN TEL2 HOMOLOG"/>
    <property type="match status" value="1"/>
</dbReference>
<accession>A0A0J9X756</accession>
<dbReference type="AlphaFoldDB" id="A0A0J9X756"/>
<dbReference type="GO" id="GO:0051083">
    <property type="term" value="P:'de novo' cotranslational protein folding"/>
    <property type="evidence" value="ECO:0007669"/>
    <property type="project" value="TreeGrafter"/>
</dbReference>
<dbReference type="GO" id="GO:0042162">
    <property type="term" value="F:telomeric DNA binding"/>
    <property type="evidence" value="ECO:0007669"/>
    <property type="project" value="TreeGrafter"/>
</dbReference>
<feature type="domain" description="Telomere length regulation protein conserved" evidence="3">
    <location>
        <begin position="552"/>
        <end position="670"/>
    </location>
</feature>
<dbReference type="GO" id="GO:0051879">
    <property type="term" value="F:Hsp90 protein binding"/>
    <property type="evidence" value="ECO:0007669"/>
    <property type="project" value="TreeGrafter"/>
</dbReference>
<protein>
    <submittedName>
        <fullName evidence="4">Similar to Saccharomyces cerevisiae YGR099W TEL2 Subunit of the ASTRA complex, involved in chromatin remodeling</fullName>
    </submittedName>
</protein>
<dbReference type="InterPro" id="IPR038528">
    <property type="entry name" value="TEL2_C_sf"/>
</dbReference>
<evidence type="ECO:0000313" key="4">
    <source>
        <dbReference type="EMBL" id="CDO53260.1"/>
    </source>
</evidence>
<evidence type="ECO:0000313" key="5">
    <source>
        <dbReference type="Proteomes" id="UP000242525"/>
    </source>
</evidence>
<gene>
    <name evidence="4" type="ORF">BN980_GECA04s06923g</name>
</gene>
<comment type="caution">
    <text evidence="4">The sequence shown here is derived from an EMBL/GenBank/DDBJ whole genome shotgun (WGS) entry which is preliminary data.</text>
</comment>
<dbReference type="EMBL" id="CCBN010000004">
    <property type="protein sequence ID" value="CDO53260.1"/>
    <property type="molecule type" value="Genomic_DNA"/>
</dbReference>
<feature type="region of interest" description="Disordered" evidence="2">
    <location>
        <begin position="489"/>
        <end position="544"/>
    </location>
</feature>